<gene>
    <name evidence="2" type="ORF">G0Q06_05765</name>
</gene>
<keyword evidence="1" id="KW-0472">Membrane</keyword>
<comment type="caution">
    <text evidence="2">The sequence shown here is derived from an EMBL/GenBank/DDBJ whole genome shotgun (WGS) entry which is preliminary data.</text>
</comment>
<dbReference type="RefSeq" id="WP_163963412.1">
    <property type="nucleotide sequence ID" value="NZ_JAAGNX010000002.1"/>
</dbReference>
<reference evidence="2 3" key="1">
    <citation type="submission" date="2020-02" db="EMBL/GenBank/DDBJ databases">
        <title>Albibacoteraceae fam. nov., the first described family within the subdivision 4 Verrucomicrobia.</title>
        <authorList>
            <person name="Xi F."/>
        </authorList>
    </citation>
    <scope>NUCLEOTIDE SEQUENCE [LARGE SCALE GENOMIC DNA]</scope>
    <source>
        <strain evidence="2 3">CK1056</strain>
    </source>
</reference>
<keyword evidence="3" id="KW-1185">Reference proteome</keyword>
<dbReference type="AlphaFoldDB" id="A0A6B2LZ15"/>
<keyword evidence="1" id="KW-1133">Transmembrane helix</keyword>
<name>A0A6B2LZ15_9BACT</name>
<sequence>MNENSVYISLAAIVGGITLSAIVLVGVFSPDNMSTAAWVAGSLSAMGICLGFFASKKN</sequence>
<proteinExistence type="predicted"/>
<protein>
    <submittedName>
        <fullName evidence="2">Uncharacterized protein</fullName>
    </submittedName>
</protein>
<feature type="transmembrane region" description="Helical" evidence="1">
    <location>
        <begin position="35"/>
        <end position="54"/>
    </location>
</feature>
<feature type="transmembrane region" description="Helical" evidence="1">
    <location>
        <begin position="7"/>
        <end position="29"/>
    </location>
</feature>
<organism evidence="2 3">
    <name type="scientific">Oceanipulchritudo coccoides</name>
    <dbReference type="NCBI Taxonomy" id="2706888"/>
    <lineage>
        <taxon>Bacteria</taxon>
        <taxon>Pseudomonadati</taxon>
        <taxon>Verrucomicrobiota</taxon>
        <taxon>Opitutia</taxon>
        <taxon>Puniceicoccales</taxon>
        <taxon>Oceanipulchritudinaceae</taxon>
        <taxon>Oceanipulchritudo</taxon>
    </lineage>
</organism>
<evidence type="ECO:0000313" key="3">
    <source>
        <dbReference type="Proteomes" id="UP000478417"/>
    </source>
</evidence>
<evidence type="ECO:0000313" key="2">
    <source>
        <dbReference type="EMBL" id="NDV61951.1"/>
    </source>
</evidence>
<dbReference type="Proteomes" id="UP000478417">
    <property type="component" value="Unassembled WGS sequence"/>
</dbReference>
<dbReference type="EMBL" id="JAAGNX010000002">
    <property type="protein sequence ID" value="NDV61951.1"/>
    <property type="molecule type" value="Genomic_DNA"/>
</dbReference>
<keyword evidence="1" id="KW-0812">Transmembrane</keyword>
<accession>A0A6B2LZ15</accession>
<evidence type="ECO:0000256" key="1">
    <source>
        <dbReference type="SAM" id="Phobius"/>
    </source>
</evidence>